<dbReference type="AlphaFoldDB" id="A0ABC8M1F8"/>
<evidence type="ECO:0000313" key="2">
    <source>
        <dbReference type="Proteomes" id="UP001642260"/>
    </source>
</evidence>
<sequence>MLIQLSDWLGFSKFVTGIEENAAESSLRLTRITKELDKGKGHVSTYSDPDVYTQPKTLVVNTNSGYSNIEVDSDDGTECNGSKMFACFAPLAVSTVFRLGPSSEGRVIGNQGVKKYERNRPPSWRRNKHPNLREGMRQDSQFQFLPHKPV</sequence>
<gene>
    <name evidence="1" type="ORF">ERUC_LOCUS42068</name>
</gene>
<proteinExistence type="predicted"/>
<evidence type="ECO:0000313" key="1">
    <source>
        <dbReference type="EMBL" id="CAH8389585.1"/>
    </source>
</evidence>
<dbReference type="EMBL" id="CAKOAT010844043">
    <property type="protein sequence ID" value="CAH8389585.1"/>
    <property type="molecule type" value="Genomic_DNA"/>
</dbReference>
<dbReference type="Proteomes" id="UP001642260">
    <property type="component" value="Unassembled WGS sequence"/>
</dbReference>
<name>A0ABC8M1F8_ERUVS</name>
<reference evidence="1 2" key="1">
    <citation type="submission" date="2022-03" db="EMBL/GenBank/DDBJ databases">
        <authorList>
            <person name="Macdonald S."/>
            <person name="Ahmed S."/>
            <person name="Newling K."/>
        </authorList>
    </citation>
    <scope>NUCLEOTIDE SEQUENCE [LARGE SCALE GENOMIC DNA]</scope>
</reference>
<keyword evidence="2" id="KW-1185">Reference proteome</keyword>
<comment type="caution">
    <text evidence="1">The sequence shown here is derived from an EMBL/GenBank/DDBJ whole genome shotgun (WGS) entry which is preliminary data.</text>
</comment>
<organism evidence="1 2">
    <name type="scientific">Eruca vesicaria subsp. sativa</name>
    <name type="common">Garden rocket</name>
    <name type="synonym">Eruca sativa</name>
    <dbReference type="NCBI Taxonomy" id="29727"/>
    <lineage>
        <taxon>Eukaryota</taxon>
        <taxon>Viridiplantae</taxon>
        <taxon>Streptophyta</taxon>
        <taxon>Embryophyta</taxon>
        <taxon>Tracheophyta</taxon>
        <taxon>Spermatophyta</taxon>
        <taxon>Magnoliopsida</taxon>
        <taxon>eudicotyledons</taxon>
        <taxon>Gunneridae</taxon>
        <taxon>Pentapetalae</taxon>
        <taxon>rosids</taxon>
        <taxon>malvids</taxon>
        <taxon>Brassicales</taxon>
        <taxon>Brassicaceae</taxon>
        <taxon>Brassiceae</taxon>
        <taxon>Eruca</taxon>
    </lineage>
</organism>
<protein>
    <submittedName>
        <fullName evidence="1">Uncharacterized protein</fullName>
    </submittedName>
</protein>
<accession>A0ABC8M1F8</accession>